<dbReference type="OMA" id="QICSHIT"/>
<protein>
    <submittedName>
        <fullName evidence="3">Predicted protein</fullName>
    </submittedName>
</protein>
<evidence type="ECO:0000256" key="1">
    <source>
        <dbReference type="SAM" id="MobiDB-lite"/>
    </source>
</evidence>
<dbReference type="AlphaFoldDB" id="C1N909"/>
<feature type="transmembrane region" description="Helical" evidence="2">
    <location>
        <begin position="265"/>
        <end position="287"/>
    </location>
</feature>
<name>C1N909_MICPC</name>
<feature type="region of interest" description="Disordered" evidence="1">
    <location>
        <begin position="1"/>
        <end position="23"/>
    </location>
</feature>
<evidence type="ECO:0000313" key="3">
    <source>
        <dbReference type="EMBL" id="EEH51438.1"/>
    </source>
</evidence>
<dbReference type="KEGG" id="mpp:MICPUCDRAFT_54317"/>
<keyword evidence="4" id="KW-1185">Reference proteome</keyword>
<keyword evidence="2" id="KW-1133">Transmembrane helix</keyword>
<feature type="region of interest" description="Disordered" evidence="1">
    <location>
        <begin position="348"/>
        <end position="380"/>
    </location>
</feature>
<dbReference type="GeneID" id="9689816"/>
<dbReference type="InterPro" id="IPR025325">
    <property type="entry name" value="DUF4231"/>
</dbReference>
<sequence>MSAVSPTPTKPKNAAPNYKQRGYEQGGAHRIEIKREPNRHDLPAKASVCCFGVSWDDAYEARQSSSYTLFTAPVSNKWYKRLARAFGFGERSYEGTMYDIVDELQICSHITQLQAQQLYALVRVAMGLQYKARLRLPSSSSSRRRSIRPIAPVPAIPTALARRAPSLEDSLRPRGVRSSLSARPSISVSIHPDARAATPLNSASDAFRLRPVVRFGSYGKLPSSQAEKSMTQHIFLMTLAAICGAVVPVVVGVQTTLEDKSVAMYMSYAAIALSLLQTLAGTLANVGQFNQNAIMMRMTAAEIKAEIYKFQGLAGEYSDPPDYQVQFPRLMHHLAEFRQKAVVAQFQARGGQDGGSKRNKEEAARKDLDAKMVADGHRGV</sequence>
<dbReference type="RefSeq" id="XP_003064533.1">
    <property type="nucleotide sequence ID" value="XM_003064487.1"/>
</dbReference>
<dbReference type="Proteomes" id="UP000001876">
    <property type="component" value="Unassembled WGS sequence"/>
</dbReference>
<feature type="transmembrane region" description="Helical" evidence="2">
    <location>
        <begin position="234"/>
        <end position="253"/>
    </location>
</feature>
<gene>
    <name evidence="3" type="ORF">MICPUCDRAFT_54317</name>
</gene>
<dbReference type="Pfam" id="PF14015">
    <property type="entry name" value="DUF4231"/>
    <property type="match status" value="1"/>
</dbReference>
<accession>C1N909</accession>
<feature type="compositionally biased region" description="Basic and acidic residues" evidence="1">
    <location>
        <begin position="355"/>
        <end position="380"/>
    </location>
</feature>
<evidence type="ECO:0000313" key="4">
    <source>
        <dbReference type="Proteomes" id="UP000001876"/>
    </source>
</evidence>
<evidence type="ECO:0000256" key="2">
    <source>
        <dbReference type="SAM" id="Phobius"/>
    </source>
</evidence>
<dbReference type="EMBL" id="GG663751">
    <property type="protein sequence ID" value="EEH51438.1"/>
    <property type="molecule type" value="Genomic_DNA"/>
</dbReference>
<dbReference type="OrthoDB" id="10527637at2759"/>
<proteinExistence type="predicted"/>
<keyword evidence="2" id="KW-0472">Membrane</keyword>
<organism evidence="4">
    <name type="scientific">Micromonas pusilla (strain CCMP1545)</name>
    <name type="common">Picoplanktonic green alga</name>
    <dbReference type="NCBI Taxonomy" id="564608"/>
    <lineage>
        <taxon>Eukaryota</taxon>
        <taxon>Viridiplantae</taxon>
        <taxon>Chlorophyta</taxon>
        <taxon>Mamiellophyceae</taxon>
        <taxon>Mamiellales</taxon>
        <taxon>Mamiellaceae</taxon>
        <taxon>Micromonas</taxon>
    </lineage>
</organism>
<keyword evidence="2" id="KW-0812">Transmembrane</keyword>
<reference evidence="3 4" key="1">
    <citation type="journal article" date="2009" name="Science">
        <title>Green evolution and dynamic adaptations revealed by genomes of the marine picoeukaryotes Micromonas.</title>
        <authorList>
            <person name="Worden A.Z."/>
            <person name="Lee J.H."/>
            <person name="Mock T."/>
            <person name="Rouze P."/>
            <person name="Simmons M.P."/>
            <person name="Aerts A.L."/>
            <person name="Allen A.E."/>
            <person name="Cuvelier M.L."/>
            <person name="Derelle E."/>
            <person name="Everett M.V."/>
            <person name="Foulon E."/>
            <person name="Grimwood J."/>
            <person name="Gundlach H."/>
            <person name="Henrissat B."/>
            <person name="Napoli C."/>
            <person name="McDonald S.M."/>
            <person name="Parker M.S."/>
            <person name="Rombauts S."/>
            <person name="Salamov A."/>
            <person name="Von Dassow P."/>
            <person name="Badger J.H."/>
            <person name="Coutinho P.M."/>
            <person name="Demir E."/>
            <person name="Dubchak I."/>
            <person name="Gentemann C."/>
            <person name="Eikrem W."/>
            <person name="Gready J.E."/>
            <person name="John U."/>
            <person name="Lanier W."/>
            <person name="Lindquist E.A."/>
            <person name="Lucas S."/>
            <person name="Mayer K.F."/>
            <person name="Moreau H."/>
            <person name="Not F."/>
            <person name="Otillar R."/>
            <person name="Panaud O."/>
            <person name="Pangilinan J."/>
            <person name="Paulsen I."/>
            <person name="Piegu B."/>
            <person name="Poliakov A."/>
            <person name="Robbens S."/>
            <person name="Schmutz J."/>
            <person name="Toulza E."/>
            <person name="Wyss T."/>
            <person name="Zelensky A."/>
            <person name="Zhou K."/>
            <person name="Armbrust E.V."/>
            <person name="Bhattacharya D."/>
            <person name="Goodenough U.W."/>
            <person name="Van de Peer Y."/>
            <person name="Grigoriev I.V."/>
        </authorList>
    </citation>
    <scope>NUCLEOTIDE SEQUENCE [LARGE SCALE GENOMIC DNA]</scope>
    <source>
        <strain evidence="3 4">CCMP1545</strain>
    </source>
</reference>